<proteinExistence type="inferred from homology"/>
<dbReference type="InterPro" id="IPR047202">
    <property type="entry name" value="Lipocalin_Blc-like_dom"/>
</dbReference>
<keyword evidence="2" id="KW-0732">Signal</keyword>
<feature type="signal peptide" evidence="2">
    <location>
        <begin position="1"/>
        <end position="24"/>
    </location>
</feature>
<name>A0ABT4UN74_9BACT</name>
<dbReference type="PANTHER" id="PTHR10612">
    <property type="entry name" value="APOLIPOPROTEIN D"/>
    <property type="match status" value="1"/>
</dbReference>
<sequence length="182" mass="20930">MANKNTKTLCLIISCVVIAILINACTYKPETAKPIESFNLDKYLGKWYEIARFDYKFEKNLDNVTAEYSLKEDGNVKVLNKGYNYIKNEWESAEGKAKFRGEKNTAALKVSFFGPFYSGYNVVAIDDDYRFALVAGESLDYLWILSRETTIPENIKNQYLQIAKDIGYDTTKLVWVKHDKAK</sequence>
<dbReference type="PROSITE" id="PS00213">
    <property type="entry name" value="LIPOCALIN"/>
    <property type="match status" value="1"/>
</dbReference>
<gene>
    <name evidence="4" type="ORF">O3P16_12735</name>
</gene>
<evidence type="ECO:0000259" key="3">
    <source>
        <dbReference type="Pfam" id="PF08212"/>
    </source>
</evidence>
<evidence type="ECO:0000256" key="2">
    <source>
        <dbReference type="PIRNR" id="PIRNR036893"/>
    </source>
</evidence>
<feature type="chain" id="PRO_5045015226" evidence="2">
    <location>
        <begin position="25"/>
        <end position="182"/>
    </location>
</feature>
<dbReference type="Pfam" id="PF08212">
    <property type="entry name" value="Lipocalin_2"/>
    <property type="match status" value="1"/>
</dbReference>
<comment type="similarity">
    <text evidence="1 2">Belongs to the calycin superfamily. Lipocalin family.</text>
</comment>
<dbReference type="InterPro" id="IPR012674">
    <property type="entry name" value="Calycin"/>
</dbReference>
<dbReference type="InterPro" id="IPR022271">
    <property type="entry name" value="Lipocalin_ApoD"/>
</dbReference>
<dbReference type="EMBL" id="JAQGEF010000015">
    <property type="protein sequence ID" value="MDA3615680.1"/>
    <property type="molecule type" value="Genomic_DNA"/>
</dbReference>
<dbReference type="Proteomes" id="UP001210231">
    <property type="component" value="Unassembled WGS sequence"/>
</dbReference>
<dbReference type="InterPro" id="IPR002446">
    <property type="entry name" value="Lipocalin_bac"/>
</dbReference>
<dbReference type="PRINTS" id="PR01171">
    <property type="entry name" value="BCTLIPOCALIN"/>
</dbReference>
<dbReference type="CDD" id="cd19438">
    <property type="entry name" value="lipocalin_Blc-like"/>
    <property type="match status" value="1"/>
</dbReference>
<protein>
    <submittedName>
        <fullName evidence="4">Lipocalin family protein</fullName>
    </submittedName>
</protein>
<dbReference type="PANTHER" id="PTHR10612:SF34">
    <property type="entry name" value="APOLIPOPROTEIN D"/>
    <property type="match status" value="1"/>
</dbReference>
<organism evidence="4 5">
    <name type="scientific">Polluticaenibacter yanchengensis</name>
    <dbReference type="NCBI Taxonomy" id="3014562"/>
    <lineage>
        <taxon>Bacteria</taxon>
        <taxon>Pseudomonadati</taxon>
        <taxon>Bacteroidota</taxon>
        <taxon>Chitinophagia</taxon>
        <taxon>Chitinophagales</taxon>
        <taxon>Chitinophagaceae</taxon>
        <taxon>Polluticaenibacter</taxon>
    </lineage>
</organism>
<accession>A0ABT4UN74</accession>
<dbReference type="Gene3D" id="2.40.128.20">
    <property type="match status" value="1"/>
</dbReference>
<comment type="caution">
    <text evidence="4">The sequence shown here is derived from an EMBL/GenBank/DDBJ whole genome shotgun (WGS) entry which is preliminary data.</text>
</comment>
<dbReference type="InterPro" id="IPR000566">
    <property type="entry name" value="Lipocln_cytosolic_FA-bd_dom"/>
</dbReference>
<dbReference type="PIRSF" id="PIRSF036893">
    <property type="entry name" value="Lipocalin_ApoD"/>
    <property type="match status" value="1"/>
</dbReference>
<evidence type="ECO:0000313" key="4">
    <source>
        <dbReference type="EMBL" id="MDA3615680.1"/>
    </source>
</evidence>
<evidence type="ECO:0000313" key="5">
    <source>
        <dbReference type="Proteomes" id="UP001210231"/>
    </source>
</evidence>
<feature type="domain" description="Lipocalin/cytosolic fatty-acid binding" evidence="3">
    <location>
        <begin position="39"/>
        <end position="177"/>
    </location>
</feature>
<dbReference type="InterPro" id="IPR022272">
    <property type="entry name" value="Lipocalin_CS"/>
</dbReference>
<reference evidence="4 5" key="1">
    <citation type="submission" date="2022-12" db="EMBL/GenBank/DDBJ databases">
        <title>Chitinophagaceae gen. sp. nov., a new member of the family Chitinophagaceae, isolated from soil in a chemical factory.</title>
        <authorList>
            <person name="Ke Z."/>
        </authorList>
    </citation>
    <scope>NUCLEOTIDE SEQUENCE [LARGE SCALE GENOMIC DNA]</scope>
    <source>
        <strain evidence="4 5">LY-5</strain>
    </source>
</reference>
<keyword evidence="5" id="KW-1185">Reference proteome</keyword>
<dbReference type="SUPFAM" id="SSF50814">
    <property type="entry name" value="Lipocalins"/>
    <property type="match status" value="1"/>
</dbReference>
<dbReference type="RefSeq" id="WP_407032006.1">
    <property type="nucleotide sequence ID" value="NZ_JAQGEF010000015.1"/>
</dbReference>
<evidence type="ECO:0000256" key="1">
    <source>
        <dbReference type="ARBA" id="ARBA00006889"/>
    </source>
</evidence>